<dbReference type="RefSeq" id="XP_012895870.1">
    <property type="nucleotide sequence ID" value="XM_013040416.1"/>
</dbReference>
<gene>
    <name evidence="1" type="ORF">GSBLH_T00001927001</name>
</gene>
<name>D8M183_BLAHO</name>
<keyword evidence="2" id="KW-1185">Reference proteome</keyword>
<reference evidence="1" key="1">
    <citation type="submission" date="2010-02" db="EMBL/GenBank/DDBJ databases">
        <title>Sequencing and annotation of the Blastocystis hominis genome.</title>
        <authorList>
            <person name="Wincker P."/>
        </authorList>
    </citation>
    <scope>NUCLEOTIDE SEQUENCE</scope>
    <source>
        <strain evidence="1">Singapore isolate B</strain>
    </source>
</reference>
<dbReference type="GeneID" id="24919147"/>
<dbReference type="Proteomes" id="UP000008312">
    <property type="component" value="Unassembled WGS sequence"/>
</dbReference>
<protein>
    <submittedName>
        <fullName evidence="1">Uncharacterized protein</fullName>
    </submittedName>
</protein>
<proteinExistence type="predicted"/>
<accession>D8M183</accession>
<sequence>MCNLPVLKSLSSPGHSFWNVKTASLKDLPHECDIHLPVSFRHRLNIEYSNVAFRLT</sequence>
<organism evidence="1">
    <name type="scientific">Blastocystis hominis</name>
    <dbReference type="NCBI Taxonomy" id="12968"/>
    <lineage>
        <taxon>Eukaryota</taxon>
        <taxon>Sar</taxon>
        <taxon>Stramenopiles</taxon>
        <taxon>Bigyra</taxon>
        <taxon>Opalozoa</taxon>
        <taxon>Opalinata</taxon>
        <taxon>Blastocystidae</taxon>
        <taxon>Blastocystis</taxon>
    </lineage>
</organism>
<dbReference type="EMBL" id="FN668645">
    <property type="protein sequence ID" value="CBK21822.2"/>
    <property type="molecule type" value="Genomic_DNA"/>
</dbReference>
<evidence type="ECO:0000313" key="1">
    <source>
        <dbReference type="EMBL" id="CBK21822.2"/>
    </source>
</evidence>
<dbReference type="InParanoid" id="D8M183"/>
<dbReference type="AlphaFoldDB" id="D8M183"/>
<evidence type="ECO:0000313" key="2">
    <source>
        <dbReference type="Proteomes" id="UP000008312"/>
    </source>
</evidence>